<dbReference type="InterPro" id="IPR004027">
    <property type="entry name" value="SEC_C_motif"/>
</dbReference>
<gene>
    <name evidence="1" type="ORF">C8J48_1926</name>
</gene>
<evidence type="ECO:0000313" key="2">
    <source>
        <dbReference type="Proteomes" id="UP000241639"/>
    </source>
</evidence>
<reference evidence="1 2" key="1">
    <citation type="submission" date="2018-04" db="EMBL/GenBank/DDBJ databases">
        <title>Genomic Encyclopedia of Archaeal and Bacterial Type Strains, Phase II (KMG-II): from individual species to whole genera.</title>
        <authorList>
            <person name="Goeker M."/>
        </authorList>
    </citation>
    <scope>NUCLEOTIDE SEQUENCE [LARGE SCALE GENOMIC DNA]</scope>
    <source>
        <strain evidence="1 2">DSM 45169</strain>
    </source>
</reference>
<dbReference type="OrthoDB" id="6399948at2"/>
<dbReference type="EMBL" id="PZZP01000001">
    <property type="protein sequence ID" value="PTM59314.1"/>
    <property type="molecule type" value="Genomic_DNA"/>
</dbReference>
<dbReference type="Gene3D" id="3.10.450.50">
    <property type="match status" value="1"/>
</dbReference>
<organism evidence="1 2">
    <name type="scientific">Desmospora activa DSM 45169</name>
    <dbReference type="NCBI Taxonomy" id="1121389"/>
    <lineage>
        <taxon>Bacteria</taxon>
        <taxon>Bacillati</taxon>
        <taxon>Bacillota</taxon>
        <taxon>Bacilli</taxon>
        <taxon>Bacillales</taxon>
        <taxon>Thermoactinomycetaceae</taxon>
        <taxon>Desmospora</taxon>
    </lineage>
</organism>
<dbReference type="RefSeq" id="WP_107726209.1">
    <property type="nucleotide sequence ID" value="NZ_PZZP01000001.1"/>
</dbReference>
<dbReference type="Pfam" id="PF02810">
    <property type="entry name" value="SEC-C"/>
    <property type="match status" value="1"/>
</dbReference>
<dbReference type="SUPFAM" id="SSF103642">
    <property type="entry name" value="Sec-C motif"/>
    <property type="match status" value="1"/>
</dbReference>
<accession>A0A2T4ZBN5</accession>
<proteinExistence type="predicted"/>
<dbReference type="AlphaFoldDB" id="A0A2T4ZBN5"/>
<dbReference type="Proteomes" id="UP000241639">
    <property type="component" value="Unassembled WGS sequence"/>
</dbReference>
<name>A0A2T4ZBN5_9BACL</name>
<sequence length="492" mass="56984">MAGRNDPCPCGSGKKYKKCCERVVAIRSAQQVREERDSKIKSQLFQHLIQWFRKQSSGEIEQYWSERFKESLNLPSDQPIPPHFTFAYQFWLMLDAPCLDSLRPVEVWREKGSFSPDTRLWVDELCNIHLDCYKVEEEIRETVVLCSLSNGERYTVPQTKGISPGMFLVTRLSRLGSRHELFGPYTFFGVEMRGEIEVYIKNRSNEGELNREFWQNNGLQILGWMVQRANEIDQLEKITASRQANQELASTMEHPSAIPAEEKKNSLPRVPVLSSEQAGLPDVVEQQLAQFQSRYVSQFQLKTQELYRESLALFREYIAAHFGKSFTWSQLKEEVFLHFLGVWYVDQGVGGPIRAKIFLNTIKHFIRWVRDEAIGDVYPAFSRVYSELIHHLPQSFEARKWLQENGVAEEPEEPNLAAKGTYILAISAAGASLDTGETWIPVQLNTRSWPPAWMENRFWVRGTIYLKREESVMTDIESVYPFFQSKAVEIVS</sequence>
<comment type="caution">
    <text evidence="1">The sequence shown here is derived from an EMBL/GenBank/DDBJ whole genome shotgun (WGS) entry which is preliminary data.</text>
</comment>
<evidence type="ECO:0000313" key="1">
    <source>
        <dbReference type="EMBL" id="PTM59314.1"/>
    </source>
</evidence>
<keyword evidence="2" id="KW-1185">Reference proteome</keyword>
<protein>
    <submittedName>
        <fullName evidence="1">SEC-C motif-containing protein</fullName>
    </submittedName>
</protein>